<reference evidence="2" key="1">
    <citation type="submission" date="2025-08" db="UniProtKB">
        <authorList>
            <consortium name="RefSeq"/>
        </authorList>
    </citation>
    <scope>IDENTIFICATION</scope>
</reference>
<evidence type="ECO:0000313" key="2">
    <source>
        <dbReference type="RefSeq" id="XP_029645895.1"/>
    </source>
</evidence>
<sequence length="192" mass="21806">MTAYRKLNSSVVKPNRRYGFKRRCLSLFGRFIFLSVIAITLILTVGLLYIYATYPPHASCTIKWTFDSNCTYINYKIANQIISWNTADCGTGMKCLYSLTSHNASLILGSHKTPKWHFTDSFYFAFNSDNSTCYVEGVSSSDSWFALLDFGVNYCNLHNIITGSDIDTLDGYTEFTENSVCTLYTSRNCAKY</sequence>
<dbReference type="PANTHER" id="PTHR38564">
    <property type="entry name" value="SI:CH73-250A16.5-RELATED"/>
    <property type="match status" value="1"/>
</dbReference>
<dbReference type="Proteomes" id="UP000515154">
    <property type="component" value="Linkage group LG15"/>
</dbReference>
<gene>
    <name evidence="2" type="primary">LOC115219780</name>
</gene>
<evidence type="ECO:0000313" key="1">
    <source>
        <dbReference type="Proteomes" id="UP000515154"/>
    </source>
</evidence>
<protein>
    <submittedName>
        <fullName evidence="2">Uncharacterized protein LOC115219780</fullName>
    </submittedName>
</protein>
<dbReference type="PANTHER" id="PTHR38564:SF2">
    <property type="entry name" value="WU:FC46H12 PRECURSOR"/>
    <property type="match status" value="1"/>
</dbReference>
<accession>A0A6P7T659</accession>
<proteinExistence type="predicted"/>
<name>A0A6P7T659_9MOLL</name>
<dbReference type="RefSeq" id="XP_029645895.1">
    <property type="nucleotide sequence ID" value="XM_029790035.2"/>
</dbReference>
<keyword evidence="1" id="KW-1185">Reference proteome</keyword>
<dbReference type="KEGG" id="osn:115219780"/>
<dbReference type="AlphaFoldDB" id="A0A6P7T659"/>
<organism evidence="1 2">
    <name type="scientific">Octopus sinensis</name>
    <name type="common">East Asian common octopus</name>
    <dbReference type="NCBI Taxonomy" id="2607531"/>
    <lineage>
        <taxon>Eukaryota</taxon>
        <taxon>Metazoa</taxon>
        <taxon>Spiralia</taxon>
        <taxon>Lophotrochozoa</taxon>
        <taxon>Mollusca</taxon>
        <taxon>Cephalopoda</taxon>
        <taxon>Coleoidea</taxon>
        <taxon>Octopodiformes</taxon>
        <taxon>Octopoda</taxon>
        <taxon>Incirrata</taxon>
        <taxon>Octopodidae</taxon>
        <taxon>Octopus</taxon>
    </lineage>
</organism>